<keyword evidence="2" id="KW-0328">Glycosyltransferase</keyword>
<gene>
    <name evidence="2" type="ORF">ACFQ2S_24285</name>
</gene>
<dbReference type="PANTHER" id="PTHR43218">
    <property type="entry name" value="PHOSPHORIBOSYLTRANSFERASE-RELATED"/>
    <property type="match status" value="1"/>
</dbReference>
<dbReference type="CDD" id="cd06223">
    <property type="entry name" value="PRTases_typeI"/>
    <property type="match status" value="1"/>
</dbReference>
<evidence type="ECO:0000259" key="1">
    <source>
        <dbReference type="Pfam" id="PF00156"/>
    </source>
</evidence>
<reference evidence="3" key="1">
    <citation type="journal article" date="2019" name="Int. J. Syst. Evol. Microbiol.">
        <title>The Global Catalogue of Microorganisms (GCM) 10K type strain sequencing project: providing services to taxonomists for standard genome sequencing and annotation.</title>
        <authorList>
            <consortium name="The Broad Institute Genomics Platform"/>
            <consortium name="The Broad Institute Genome Sequencing Center for Infectious Disease"/>
            <person name="Wu L."/>
            <person name="Ma J."/>
        </authorList>
    </citation>
    <scope>NUCLEOTIDE SEQUENCE [LARGE SCALE GENOMIC DNA]</scope>
    <source>
        <strain evidence="3">CCUG 60524</strain>
    </source>
</reference>
<dbReference type="NCBIfam" id="NF004689">
    <property type="entry name" value="PRK06031.1"/>
    <property type="match status" value="1"/>
</dbReference>
<comment type="caution">
    <text evidence="2">The sequence shown here is derived from an EMBL/GenBank/DDBJ whole genome shotgun (WGS) entry which is preliminary data.</text>
</comment>
<dbReference type="GO" id="GO:0016757">
    <property type="term" value="F:glycosyltransferase activity"/>
    <property type="evidence" value="ECO:0007669"/>
    <property type="project" value="UniProtKB-KW"/>
</dbReference>
<dbReference type="SUPFAM" id="SSF53271">
    <property type="entry name" value="PRTase-like"/>
    <property type="match status" value="1"/>
</dbReference>
<protein>
    <submittedName>
        <fullName evidence="2">Phosphoribosyltransferase</fullName>
    </submittedName>
</protein>
<name>A0ABW3IZ94_9RHOB</name>
<proteinExistence type="predicted"/>
<evidence type="ECO:0000313" key="2">
    <source>
        <dbReference type="EMBL" id="MFD0982758.1"/>
    </source>
</evidence>
<evidence type="ECO:0000313" key="3">
    <source>
        <dbReference type="Proteomes" id="UP001597108"/>
    </source>
</evidence>
<dbReference type="Gene3D" id="3.40.50.2020">
    <property type="match status" value="1"/>
</dbReference>
<dbReference type="RefSeq" id="WP_386079188.1">
    <property type="nucleotide sequence ID" value="NZ_JBHTJT010000060.1"/>
</dbReference>
<feature type="domain" description="Phosphoribosyltransferase" evidence="1">
    <location>
        <begin position="65"/>
        <end position="185"/>
    </location>
</feature>
<dbReference type="EMBL" id="JBHTJT010000060">
    <property type="protein sequence ID" value="MFD0982758.1"/>
    <property type="molecule type" value="Genomic_DNA"/>
</dbReference>
<dbReference type="InterPro" id="IPR029057">
    <property type="entry name" value="PRTase-like"/>
</dbReference>
<dbReference type="PANTHER" id="PTHR43218:SF1">
    <property type="entry name" value="PHOSPHORIBOSYLTRANSFERASE"/>
    <property type="match status" value="1"/>
</dbReference>
<dbReference type="Pfam" id="PF00156">
    <property type="entry name" value="Pribosyltran"/>
    <property type="match status" value="1"/>
</dbReference>
<keyword evidence="2" id="KW-0808">Transferase</keyword>
<dbReference type="InterPro" id="IPR000836">
    <property type="entry name" value="PRTase_dom"/>
</dbReference>
<keyword evidence="3" id="KW-1185">Reference proteome</keyword>
<organism evidence="2 3">
    <name type="scientific">Tropicimonas aquimaris</name>
    <dbReference type="NCBI Taxonomy" id="914152"/>
    <lineage>
        <taxon>Bacteria</taxon>
        <taxon>Pseudomonadati</taxon>
        <taxon>Pseudomonadota</taxon>
        <taxon>Alphaproteobacteria</taxon>
        <taxon>Rhodobacterales</taxon>
        <taxon>Roseobacteraceae</taxon>
        <taxon>Tropicimonas</taxon>
    </lineage>
</organism>
<dbReference type="Proteomes" id="UP001597108">
    <property type="component" value="Unassembled WGS sequence"/>
</dbReference>
<sequence length="227" mass="24974">MEPHEFWQEIHPPEDAVPPPWQDRFPARLPDGRILFLPIRALGDGATGIASLILNQAGFDVETTLAEMLAAQLAPLDLDIVVGLPTLGLSLARSVAERLGHARYVPLGTSRKFWYRDELSIPLASITSPGATKRLYIDPRLLPLLEDARIALIDDVISSGTSITAGLDLLKHAGHRPEVVAAAMLQTTRWKAMLFDGHKFGEDHVKGVIRTPLLRMTPRGWHPADPD</sequence>
<accession>A0ABW3IZ94</accession>